<reference evidence="1 2" key="1">
    <citation type="submission" date="2008-10" db="EMBL/GenBank/DDBJ databases">
        <title>Genome sequence of Bacillus cereus AH820.</title>
        <authorList>
            <person name="Dodson R.J."/>
            <person name="Durkin A.S."/>
            <person name="Rosovitz M.J."/>
            <person name="Rasko D.A."/>
            <person name="Hoffmaster A."/>
            <person name="Ravel J."/>
            <person name="Sutton G."/>
        </authorList>
    </citation>
    <scope>NUCLEOTIDE SEQUENCE [LARGE SCALE GENOMIC DNA]</scope>
    <source>
        <strain evidence="2">AH820</strain>
        <plasmid evidence="2">Plasmid pAH820_272</plasmid>
    </source>
</reference>
<evidence type="ECO:0000313" key="2">
    <source>
        <dbReference type="Proteomes" id="UP000001363"/>
    </source>
</evidence>
<organism evidence="1 2">
    <name type="scientific">Bacillus cereus (strain AH820)</name>
    <dbReference type="NCBI Taxonomy" id="405535"/>
    <lineage>
        <taxon>Bacteria</taxon>
        <taxon>Bacillati</taxon>
        <taxon>Bacillota</taxon>
        <taxon>Bacilli</taxon>
        <taxon>Bacillales</taxon>
        <taxon>Bacillaceae</taxon>
        <taxon>Bacillus</taxon>
        <taxon>Bacillus cereus group</taxon>
    </lineage>
</organism>
<dbReference type="EMBL" id="CP001285">
    <property type="protein sequence ID" value="ACK92645.1"/>
    <property type="molecule type" value="Genomic_DNA"/>
</dbReference>
<sequence>MVPLNGCGEKEFTKNNSFFTRFMQLTEKNDKILYERL</sequence>
<protein>
    <submittedName>
        <fullName evidence="1">Uncharacterized protein</fullName>
    </submittedName>
</protein>
<proteinExistence type="predicted"/>
<name>B7JTS5_BACC0</name>
<gene>
    <name evidence="1" type="ordered locus">BCAH820_B0177</name>
</gene>
<dbReference type="AlphaFoldDB" id="B7JTS5"/>
<dbReference type="KEGG" id="bcu:BCAH820_B0177"/>
<evidence type="ECO:0000313" key="1">
    <source>
        <dbReference type="EMBL" id="ACK92645.1"/>
    </source>
</evidence>
<keyword evidence="1" id="KW-0614">Plasmid</keyword>
<geneLocation type="plasmid" evidence="1 2">
    <name>pAH820_272</name>
</geneLocation>
<dbReference type="Proteomes" id="UP000001363">
    <property type="component" value="Plasmid pAH820_272"/>
</dbReference>
<dbReference type="HOGENOM" id="CLU_3265213_0_0_9"/>
<accession>B7JTS5</accession>